<dbReference type="Gramene" id="HORVU.MOREX.r3.1HG0002500.1">
    <property type="protein sequence ID" value="HORVU.MOREX.r3.1HG0002500.1.CDS1"/>
    <property type="gene ID" value="HORVU.MOREX.r3.1HG0002500"/>
</dbReference>
<reference evidence="2" key="1">
    <citation type="journal article" date="2012" name="Nature">
        <title>A physical, genetic and functional sequence assembly of the barley genome.</title>
        <authorList>
            <consortium name="The International Barley Genome Sequencing Consortium"/>
            <person name="Mayer K.F."/>
            <person name="Waugh R."/>
            <person name="Brown J.W."/>
            <person name="Schulman A."/>
            <person name="Langridge P."/>
            <person name="Platzer M."/>
            <person name="Fincher G.B."/>
            <person name="Muehlbauer G.J."/>
            <person name="Sato K."/>
            <person name="Close T.J."/>
            <person name="Wise R.P."/>
            <person name="Stein N."/>
        </authorList>
    </citation>
    <scope>NUCLEOTIDE SEQUENCE [LARGE SCALE GENOMIC DNA]</scope>
    <source>
        <strain evidence="2">cv. Morex</strain>
    </source>
</reference>
<dbReference type="PANTHER" id="PTHR33377:SF83">
    <property type="entry name" value="NB-ARC DOMAIN-CONTAINING PROTEIN"/>
    <property type="match status" value="1"/>
</dbReference>
<accession>M0ZFA5</accession>
<protein>
    <recommendedName>
        <fullName evidence="3">Rx N-terminal domain-containing protein</fullName>
    </recommendedName>
</protein>
<dbReference type="InParanoid" id="M0ZFA5"/>
<dbReference type="KEGG" id="hvg:123403801"/>
<dbReference type="OrthoDB" id="649712at2759"/>
<evidence type="ECO:0000313" key="2">
    <source>
        <dbReference type="Proteomes" id="UP000011116"/>
    </source>
</evidence>
<evidence type="ECO:0008006" key="3">
    <source>
        <dbReference type="Google" id="ProtNLM"/>
    </source>
</evidence>
<reference evidence="1" key="2">
    <citation type="submission" date="2020-10" db="EMBL/GenBank/DDBJ databases">
        <authorList>
            <person name="Scholz U."/>
            <person name="Mascher M."/>
            <person name="Fiebig A."/>
        </authorList>
    </citation>
    <scope>NUCLEOTIDE SEQUENCE [LARGE SCALE GENOMIC DNA]</scope>
    <source>
        <strain evidence="1">cv. Morex</strain>
    </source>
</reference>
<sequence length="522" mass="59774">MAVGGSPSISMDILFSAIVGDLVSRSASFVISKCFQEQPGIDKILQRLERVVLRIDTVVEEAEGRRIANQGMLRQLMLLRQGMYRGHYILDALRFRAIGGKEEEENKEGALSKFSPSKRLRFTGRATGIGICNREAQLFGTNNNIQEELERAIDNLEDTMAGMKEFIFLFKLYPRMVRQPYGAYLLLDNCMFGRQMERHRVLNFLLRSSASPDLAVLPMVGPIRAGKTTLVENVCKDECVRDRFSMVLFFPEFCLGDEGVIDLKEKNININGLVKYQNSSSSQNRLLVIVEIANDINRSTWRRLKSSIARMTPCGGSKIIITSRSDSIVRLGTTEALRLDYLSQEAYWYFFKSLVFGSTSSDEEPKLATMAMEIALEQRQCFTSAHILAGILRDNFNARFWCTVLHCVRASVQTHLLMFDQHPNLRLREDEPIYYWRMEKSRGYFLITKYHQSDSSAQVPRIRMRDILLECGATLPRGEFEAVVWTSRIPPYYNYTISCKMQAPQVAVGRKKRVLQEEQHLI</sequence>
<gene>
    <name evidence="1" type="primary">LOC123403801</name>
</gene>
<dbReference type="GO" id="GO:0043531">
    <property type="term" value="F:ADP binding"/>
    <property type="evidence" value="ECO:0007669"/>
    <property type="project" value="InterPro"/>
</dbReference>
<dbReference type="GeneID" id="123403801"/>
<dbReference type="InterPro" id="IPR027417">
    <property type="entry name" value="P-loop_NTPase"/>
</dbReference>
<dbReference type="Proteomes" id="UP000011116">
    <property type="component" value="Chromosome 1H"/>
</dbReference>
<keyword evidence="2" id="KW-1185">Reference proteome</keyword>
<dbReference type="AlphaFoldDB" id="M0ZFA5"/>
<dbReference type="Gramene" id="HORVU.MOREX.r2.1HG0002050.1">
    <property type="protein sequence ID" value="HORVU.MOREX.r2.1HG0002050.1.CDS.1"/>
    <property type="gene ID" value="HORVU.MOREX.r2.1HG0002050"/>
</dbReference>
<reference evidence="1" key="3">
    <citation type="submission" date="2022-01" db="UniProtKB">
        <authorList>
            <consortium name="EnsemblPlants"/>
        </authorList>
    </citation>
    <scope>IDENTIFICATION</scope>
    <source>
        <strain evidence="1">subsp. vulgare</strain>
    </source>
</reference>
<dbReference type="Gene3D" id="3.40.50.300">
    <property type="entry name" value="P-loop containing nucleotide triphosphate hydrolases"/>
    <property type="match status" value="1"/>
</dbReference>
<evidence type="ECO:0000313" key="1">
    <source>
        <dbReference type="EnsemblPlants" id="HORVU.MOREX.r3.1HG0002500.1.CDS1"/>
    </source>
</evidence>
<proteinExistence type="predicted"/>
<dbReference type="PANTHER" id="PTHR33377">
    <property type="entry name" value="OS10G0134700 PROTEIN-RELATED"/>
    <property type="match status" value="1"/>
</dbReference>
<name>M0ZFA5_HORVV</name>
<dbReference type="RefSeq" id="XP_044953655.1">
    <property type="nucleotide sequence ID" value="XM_045097720.1"/>
</dbReference>
<dbReference type="ExpressionAtlas" id="M0ZFA5">
    <property type="expression patterns" value="baseline and differential"/>
</dbReference>
<dbReference type="EnsemblPlants" id="HORVU.MOREX.r3.1HG0002500.1">
    <property type="protein sequence ID" value="HORVU.MOREX.r3.1HG0002500.1.CDS1"/>
    <property type="gene ID" value="HORVU.MOREX.r3.1HG0002500"/>
</dbReference>
<dbReference type="STRING" id="112509.M0ZFA5"/>
<dbReference type="FunCoup" id="M0ZFA5">
    <property type="interactions" value="211"/>
</dbReference>
<dbReference type="OMA" id="WCTVLEC"/>
<dbReference type="SUPFAM" id="SSF52540">
    <property type="entry name" value="P-loop containing nucleoside triphosphate hydrolases"/>
    <property type="match status" value="1"/>
</dbReference>
<organism evidence="1 2">
    <name type="scientific">Hordeum vulgare subsp. vulgare</name>
    <name type="common">Domesticated barley</name>
    <dbReference type="NCBI Taxonomy" id="112509"/>
    <lineage>
        <taxon>Eukaryota</taxon>
        <taxon>Viridiplantae</taxon>
        <taxon>Streptophyta</taxon>
        <taxon>Embryophyta</taxon>
        <taxon>Tracheophyta</taxon>
        <taxon>Spermatophyta</taxon>
        <taxon>Magnoliopsida</taxon>
        <taxon>Liliopsida</taxon>
        <taxon>Poales</taxon>
        <taxon>Poaceae</taxon>
        <taxon>BOP clade</taxon>
        <taxon>Pooideae</taxon>
        <taxon>Triticodae</taxon>
        <taxon>Triticeae</taxon>
        <taxon>Hordeinae</taxon>
        <taxon>Hordeum</taxon>
    </lineage>
</organism>
<dbReference type="PaxDb" id="4513-MLOC_9830.1"/>